<organism evidence="2 3">
    <name type="scientific">Diploscapter pachys</name>
    <dbReference type="NCBI Taxonomy" id="2018661"/>
    <lineage>
        <taxon>Eukaryota</taxon>
        <taxon>Metazoa</taxon>
        <taxon>Ecdysozoa</taxon>
        <taxon>Nematoda</taxon>
        <taxon>Chromadorea</taxon>
        <taxon>Rhabditida</taxon>
        <taxon>Rhabditina</taxon>
        <taxon>Rhabditomorpha</taxon>
        <taxon>Rhabditoidea</taxon>
        <taxon>Rhabditidae</taxon>
        <taxon>Diploscapter</taxon>
    </lineage>
</organism>
<keyword evidence="1" id="KW-0812">Transmembrane</keyword>
<gene>
    <name evidence="2" type="ORF">WR25_04816</name>
</gene>
<protein>
    <submittedName>
        <fullName evidence="2">Uncharacterized protein</fullName>
    </submittedName>
</protein>
<keyword evidence="1" id="KW-0472">Membrane</keyword>
<keyword evidence="3" id="KW-1185">Reference proteome</keyword>
<reference evidence="2 3" key="1">
    <citation type="journal article" date="2017" name="Curr. Biol.">
        <title>Genome architecture and evolution of a unichromosomal asexual nematode.</title>
        <authorList>
            <person name="Fradin H."/>
            <person name="Zegar C."/>
            <person name="Gutwein M."/>
            <person name="Lucas J."/>
            <person name="Kovtun M."/>
            <person name="Corcoran D."/>
            <person name="Baugh L.R."/>
            <person name="Kiontke K."/>
            <person name="Gunsalus K."/>
            <person name="Fitch D.H."/>
            <person name="Piano F."/>
        </authorList>
    </citation>
    <scope>NUCLEOTIDE SEQUENCE [LARGE SCALE GENOMIC DNA]</scope>
    <source>
        <strain evidence="2">PF1309</strain>
    </source>
</reference>
<comment type="caution">
    <text evidence="2">The sequence shown here is derived from an EMBL/GenBank/DDBJ whole genome shotgun (WGS) entry which is preliminary data.</text>
</comment>
<proteinExistence type="predicted"/>
<dbReference type="Proteomes" id="UP000218231">
    <property type="component" value="Unassembled WGS sequence"/>
</dbReference>
<dbReference type="EMBL" id="LIAE01007571">
    <property type="protein sequence ID" value="PAV78362.1"/>
    <property type="molecule type" value="Genomic_DNA"/>
</dbReference>
<evidence type="ECO:0000313" key="2">
    <source>
        <dbReference type="EMBL" id="PAV78362.1"/>
    </source>
</evidence>
<evidence type="ECO:0000256" key="1">
    <source>
        <dbReference type="SAM" id="Phobius"/>
    </source>
</evidence>
<keyword evidence="1" id="KW-1133">Transmembrane helix</keyword>
<feature type="transmembrane region" description="Helical" evidence="1">
    <location>
        <begin position="85"/>
        <end position="109"/>
    </location>
</feature>
<name>A0A2A2KWV4_9BILA</name>
<evidence type="ECO:0000313" key="3">
    <source>
        <dbReference type="Proteomes" id="UP000218231"/>
    </source>
</evidence>
<dbReference type="AlphaFoldDB" id="A0A2A2KWV4"/>
<dbReference type="OrthoDB" id="5788478at2759"/>
<accession>A0A2A2KWV4</accession>
<sequence>MSVLANVQGRLPQAKNDHQYLTASVSPSDRISVTSLRGNIPPISQKNYENYGTVMDFFDVRKFAASAYGRDVVLNDGRFHILRDYSAVAFLPIIMIVVIVIGICSVYQYRKWKHERRQMEHLSNLYEILESSPCPHARKSFSPMKDSDLSPPMATNCERISRAVSLPLQETSPFFQPSAKNKTFRAGGLRHINNAEEVFFHFTNLANNSPLLGPRQHQAATAVVVPQQPQPKYERQNGTFYQKVNGDVNGDYHEAYIIQEI</sequence>